<dbReference type="PROSITE" id="PS51462">
    <property type="entry name" value="NUDIX"/>
    <property type="match status" value="1"/>
</dbReference>
<dbReference type="CDD" id="cd18870">
    <property type="entry name" value="NUDIX_AcylCoAdiphos_Nudt19"/>
    <property type="match status" value="1"/>
</dbReference>
<evidence type="ECO:0000256" key="2">
    <source>
        <dbReference type="ARBA" id="ARBA00001946"/>
    </source>
</evidence>
<comment type="cofactor">
    <cofactor evidence="1">
        <name>Mn(2+)</name>
        <dbReference type="ChEBI" id="CHEBI:29035"/>
    </cofactor>
</comment>
<evidence type="ECO:0000259" key="8">
    <source>
        <dbReference type="PROSITE" id="PS51462"/>
    </source>
</evidence>
<reference evidence="9" key="1">
    <citation type="submission" date="2022-07" db="EMBL/GenBank/DDBJ databases">
        <title>Phylogenomic reconstructions and comparative analyses of Kickxellomycotina fungi.</title>
        <authorList>
            <person name="Reynolds N.K."/>
            <person name="Stajich J.E."/>
            <person name="Barry K."/>
            <person name="Grigoriev I.V."/>
            <person name="Crous P."/>
            <person name="Smith M.E."/>
        </authorList>
    </citation>
    <scope>NUCLEOTIDE SEQUENCE</scope>
    <source>
        <strain evidence="9">NRRL 1565</strain>
    </source>
</reference>
<feature type="domain" description="Nudix hydrolase" evidence="8">
    <location>
        <begin position="2"/>
        <end position="192"/>
    </location>
</feature>
<sequence>MALRAAASLIVTAPLSALGGRVTATGTQCNYAVLMVKRVGGGGSFDSAYVFPGGVEEAQDRARFSGLDASSACAVRETFEETGLLLTTAPQPASSLQRSSTQSFYELCDEHGIGPRQIRLVGRWVTPRAQQRRFDTRFLLLSIGDSDEFLRGQLGTERVQATEIEELAWIAPDLALQANAHGAMPLFPPQAYLLHELGRFRQWQHLASAAAALDDRQTDCPMEPLLCKRSDGAVIALLPGDCAYPAASSESRDVADSALFCKDRSAAGLHRMEMRRAIGAGGFDAATLVRTVARGRLPNL</sequence>
<keyword evidence="7" id="KW-0732">Signal</keyword>
<gene>
    <name evidence="9" type="ORF">H4R20_006169</name>
</gene>
<dbReference type="PANTHER" id="PTHR12318:SF0">
    <property type="entry name" value="ACYL-COENZYME A DIPHOSPHATASE NUDT19"/>
    <property type="match status" value="1"/>
</dbReference>
<evidence type="ECO:0000313" key="10">
    <source>
        <dbReference type="Proteomes" id="UP001140094"/>
    </source>
</evidence>
<keyword evidence="6" id="KW-0464">Manganese</keyword>
<feature type="chain" id="PRO_5040728181" description="Nudix hydrolase domain-containing protein" evidence="7">
    <location>
        <begin position="20"/>
        <end position="300"/>
    </location>
</feature>
<accession>A0A9W8HNA5</accession>
<organism evidence="9 10">
    <name type="scientific">Coemansia guatemalensis</name>
    <dbReference type="NCBI Taxonomy" id="2761395"/>
    <lineage>
        <taxon>Eukaryota</taxon>
        <taxon>Fungi</taxon>
        <taxon>Fungi incertae sedis</taxon>
        <taxon>Zoopagomycota</taxon>
        <taxon>Kickxellomycotina</taxon>
        <taxon>Kickxellomycetes</taxon>
        <taxon>Kickxellales</taxon>
        <taxon>Kickxellaceae</taxon>
        <taxon>Coemansia</taxon>
    </lineage>
</organism>
<dbReference type="InterPro" id="IPR039121">
    <property type="entry name" value="NUDT19"/>
</dbReference>
<comment type="caution">
    <text evidence="9">The sequence shown here is derived from an EMBL/GenBank/DDBJ whole genome shotgun (WGS) entry which is preliminary data.</text>
</comment>
<evidence type="ECO:0000256" key="5">
    <source>
        <dbReference type="ARBA" id="ARBA00022842"/>
    </source>
</evidence>
<evidence type="ECO:0000313" key="9">
    <source>
        <dbReference type="EMBL" id="KAJ2794604.1"/>
    </source>
</evidence>
<dbReference type="InterPro" id="IPR000086">
    <property type="entry name" value="NUDIX_hydrolase_dom"/>
</dbReference>
<dbReference type="PANTHER" id="PTHR12318">
    <property type="entry name" value="TESTOSTERONE-REGULATED PROTEIN RP2"/>
    <property type="match status" value="1"/>
</dbReference>
<keyword evidence="4" id="KW-0378">Hydrolase</keyword>
<protein>
    <recommendedName>
        <fullName evidence="8">Nudix hydrolase domain-containing protein</fullName>
    </recommendedName>
</protein>
<dbReference type="GO" id="GO:0005739">
    <property type="term" value="C:mitochondrion"/>
    <property type="evidence" value="ECO:0007669"/>
    <property type="project" value="TreeGrafter"/>
</dbReference>
<keyword evidence="5" id="KW-0460">Magnesium</keyword>
<dbReference type="GO" id="GO:0016818">
    <property type="term" value="F:hydrolase activity, acting on acid anhydrides, in phosphorus-containing anhydrides"/>
    <property type="evidence" value="ECO:0007669"/>
    <property type="project" value="InterPro"/>
</dbReference>
<feature type="signal peptide" evidence="7">
    <location>
        <begin position="1"/>
        <end position="19"/>
    </location>
</feature>
<proteinExistence type="predicted"/>
<dbReference type="Proteomes" id="UP001140094">
    <property type="component" value="Unassembled WGS sequence"/>
</dbReference>
<name>A0A9W8HNA5_9FUNG</name>
<evidence type="ECO:0000256" key="3">
    <source>
        <dbReference type="ARBA" id="ARBA00022723"/>
    </source>
</evidence>
<keyword evidence="10" id="KW-1185">Reference proteome</keyword>
<comment type="cofactor">
    <cofactor evidence="2">
        <name>Mg(2+)</name>
        <dbReference type="ChEBI" id="CHEBI:18420"/>
    </cofactor>
</comment>
<dbReference type="EMBL" id="JANBUO010002478">
    <property type="protein sequence ID" value="KAJ2794604.1"/>
    <property type="molecule type" value="Genomic_DNA"/>
</dbReference>
<dbReference type="AlphaFoldDB" id="A0A9W8HNA5"/>
<dbReference type="Gene3D" id="3.90.79.10">
    <property type="entry name" value="Nucleoside Triphosphate Pyrophosphohydrolase"/>
    <property type="match status" value="1"/>
</dbReference>
<dbReference type="OrthoDB" id="1695362at2759"/>
<evidence type="ECO:0000256" key="7">
    <source>
        <dbReference type="SAM" id="SignalP"/>
    </source>
</evidence>
<evidence type="ECO:0000256" key="6">
    <source>
        <dbReference type="ARBA" id="ARBA00023211"/>
    </source>
</evidence>
<keyword evidence="3" id="KW-0479">Metal-binding</keyword>
<dbReference type="GO" id="GO:0046872">
    <property type="term" value="F:metal ion binding"/>
    <property type="evidence" value="ECO:0007669"/>
    <property type="project" value="UniProtKB-KW"/>
</dbReference>
<dbReference type="SUPFAM" id="SSF55811">
    <property type="entry name" value="Nudix"/>
    <property type="match status" value="1"/>
</dbReference>
<evidence type="ECO:0000256" key="1">
    <source>
        <dbReference type="ARBA" id="ARBA00001936"/>
    </source>
</evidence>
<dbReference type="InterPro" id="IPR015797">
    <property type="entry name" value="NUDIX_hydrolase-like_dom_sf"/>
</dbReference>
<evidence type="ECO:0000256" key="4">
    <source>
        <dbReference type="ARBA" id="ARBA00022801"/>
    </source>
</evidence>